<evidence type="ECO:0000313" key="1">
    <source>
        <dbReference type="EMBL" id="MBB6347816.1"/>
    </source>
</evidence>
<evidence type="ECO:0008006" key="3">
    <source>
        <dbReference type="Google" id="ProtNLM"/>
    </source>
</evidence>
<accession>A0A7X0C641</accession>
<dbReference type="SUPFAM" id="SSF142906">
    <property type="entry name" value="YjbR-like"/>
    <property type="match status" value="1"/>
</dbReference>
<evidence type="ECO:0000313" key="2">
    <source>
        <dbReference type="Proteomes" id="UP000583800"/>
    </source>
</evidence>
<dbReference type="Gene3D" id="3.90.1150.30">
    <property type="match status" value="1"/>
</dbReference>
<keyword evidence="2" id="KW-1185">Reference proteome</keyword>
<dbReference type="RefSeq" id="WP_185085697.1">
    <property type="nucleotide sequence ID" value="NZ_JACHJB010000002.1"/>
</dbReference>
<proteinExistence type="predicted"/>
<name>A0A7X0C641_9ACTN</name>
<dbReference type="InterPro" id="IPR058532">
    <property type="entry name" value="YjbR/MT2646/Rv2570-like"/>
</dbReference>
<dbReference type="Pfam" id="PF04237">
    <property type="entry name" value="YjbR"/>
    <property type="match status" value="1"/>
</dbReference>
<organism evidence="1 2">
    <name type="scientific">Nonomuraea muscovyensis</name>
    <dbReference type="NCBI Taxonomy" id="1124761"/>
    <lineage>
        <taxon>Bacteria</taxon>
        <taxon>Bacillati</taxon>
        <taxon>Actinomycetota</taxon>
        <taxon>Actinomycetes</taxon>
        <taxon>Streptosporangiales</taxon>
        <taxon>Streptosporangiaceae</taxon>
        <taxon>Nonomuraea</taxon>
    </lineage>
</organism>
<protein>
    <recommendedName>
        <fullName evidence="3">MmcQ/YjbR family DNA-binding protein</fullName>
    </recommendedName>
</protein>
<dbReference type="EMBL" id="JACHJB010000002">
    <property type="protein sequence ID" value="MBB6347816.1"/>
    <property type="molecule type" value="Genomic_DNA"/>
</dbReference>
<dbReference type="InterPro" id="IPR038056">
    <property type="entry name" value="YjbR-like_sf"/>
</dbReference>
<gene>
    <name evidence="1" type="ORF">FHU36_004361</name>
</gene>
<reference evidence="1 2" key="1">
    <citation type="submission" date="2020-08" db="EMBL/GenBank/DDBJ databases">
        <title>Sequencing the genomes of 1000 actinobacteria strains.</title>
        <authorList>
            <person name="Klenk H.-P."/>
        </authorList>
    </citation>
    <scope>NUCLEOTIDE SEQUENCE [LARGE SCALE GENOMIC DNA]</scope>
    <source>
        <strain evidence="1 2">DSM 45913</strain>
    </source>
</reference>
<dbReference type="Proteomes" id="UP000583800">
    <property type="component" value="Unassembled WGS sequence"/>
</dbReference>
<dbReference type="AlphaFoldDB" id="A0A7X0C641"/>
<sequence>MLDYNRVRDLAEDLPGVEQSESWGTPSLKVGGKMILRQHEDPELMVVKVALDERDALTRERPEVFIVTPHYEKYPYMLVKTAALADDELRELITEAWRMTAPKRLLKVFDERGTS</sequence>
<comment type="caution">
    <text evidence="1">The sequence shown here is derived from an EMBL/GenBank/DDBJ whole genome shotgun (WGS) entry which is preliminary data.</text>
</comment>